<dbReference type="InterPro" id="IPR050491">
    <property type="entry name" value="AmpC-like"/>
</dbReference>
<dbReference type="Pfam" id="PF13026">
    <property type="entry name" value="DUF3887"/>
    <property type="match status" value="1"/>
</dbReference>
<dbReference type="Gene3D" id="3.10.450.590">
    <property type="match status" value="1"/>
</dbReference>
<evidence type="ECO:0000313" key="3">
    <source>
        <dbReference type="EMBL" id="MDR6967230.1"/>
    </source>
</evidence>
<reference evidence="3 4" key="1">
    <citation type="submission" date="2023-07" db="EMBL/GenBank/DDBJ databases">
        <title>Sorghum-associated microbial communities from plants grown in Nebraska, USA.</title>
        <authorList>
            <person name="Schachtman D."/>
        </authorList>
    </citation>
    <scope>NUCLEOTIDE SEQUENCE [LARGE SCALE GENOMIC DNA]</scope>
    <source>
        <strain evidence="3 4">3773</strain>
    </source>
</reference>
<dbReference type="SUPFAM" id="SSF56601">
    <property type="entry name" value="beta-lactamase/transpeptidase-like"/>
    <property type="match status" value="1"/>
</dbReference>
<accession>A0ABU1TMN0</accession>
<dbReference type="InterPro" id="IPR012338">
    <property type="entry name" value="Beta-lactam/transpept-like"/>
</dbReference>
<dbReference type="InterPro" id="IPR024981">
    <property type="entry name" value="DUF3887"/>
</dbReference>
<dbReference type="Gene3D" id="3.40.710.10">
    <property type="entry name" value="DD-peptidase/beta-lactamase superfamily"/>
    <property type="match status" value="1"/>
</dbReference>
<protein>
    <submittedName>
        <fullName evidence="3">CubicO group peptidase (Beta-lactamase class C family)</fullName>
    </submittedName>
</protein>
<proteinExistence type="predicted"/>
<dbReference type="Proteomes" id="UP001255185">
    <property type="component" value="Unassembled WGS sequence"/>
</dbReference>
<keyword evidence="4" id="KW-1185">Reference proteome</keyword>
<name>A0ABU1TMN0_9FLAO</name>
<comment type="caution">
    <text evidence="3">The sequence shown here is derived from an EMBL/GenBank/DDBJ whole genome shotgun (WGS) entry which is preliminary data.</text>
</comment>
<organism evidence="3 4">
    <name type="scientific">Flavobacterium arsenatis</name>
    <dbReference type="NCBI Taxonomy" id="1484332"/>
    <lineage>
        <taxon>Bacteria</taxon>
        <taxon>Pseudomonadati</taxon>
        <taxon>Bacteroidota</taxon>
        <taxon>Flavobacteriia</taxon>
        <taxon>Flavobacteriales</taxon>
        <taxon>Flavobacteriaceae</taxon>
        <taxon>Flavobacterium</taxon>
    </lineage>
</organism>
<dbReference type="PANTHER" id="PTHR46825:SF8">
    <property type="entry name" value="BETA-LACTAMASE-RELATED"/>
    <property type="match status" value="1"/>
</dbReference>
<evidence type="ECO:0000259" key="2">
    <source>
        <dbReference type="Pfam" id="PF13026"/>
    </source>
</evidence>
<evidence type="ECO:0000313" key="4">
    <source>
        <dbReference type="Proteomes" id="UP001255185"/>
    </source>
</evidence>
<sequence length="465" mass="52539">MKSVLMICIFILMGNSMFSQSENLKKAFLDFKTDYNSGDYEKIFNNFSEEMQKALPLENAVQFFNGLKFQAGTIKEEEVLKIGDNGYTVYKTTFEKIILAVNIAIDSQNKINGLFIEPYLEETQKKIHNGLKKYPQEIGTAIFKHAKSFPDGTQLSIAIIKDGKEKYYGVKLEKDTLKPIENQHKVFEIGSITKVFTASVLASLVVDGKLKLKDNVNRFYDFTFKDNIELSFLSLANHTSGLPRLPENLDLSDENNPYKNYSQKELNEYLLKLMKLENQSNTTYAYSNLGAGLLGYTLGLSQKTSFNQLLQKRIFDKYKMTNSFTSANSLGDKLVKGLDENGKEVQNWDFDVLFGGGGILSTTMDLVAFANAQFNIKNKELELTRKATFEVNKNMKIGLGWHLLKTENDFNLVWHSGGTGGYSSSMVLDVQKLNGIIILSNVSGLNPQHVEIDNLSFELMKLLEK</sequence>
<evidence type="ECO:0000259" key="1">
    <source>
        <dbReference type="Pfam" id="PF00144"/>
    </source>
</evidence>
<dbReference type="Pfam" id="PF00144">
    <property type="entry name" value="Beta-lactamase"/>
    <property type="match status" value="1"/>
</dbReference>
<feature type="domain" description="DUF3887" evidence="2">
    <location>
        <begin position="33"/>
        <end position="114"/>
    </location>
</feature>
<dbReference type="InterPro" id="IPR001466">
    <property type="entry name" value="Beta-lactam-related"/>
</dbReference>
<dbReference type="EMBL" id="JAVDVI010000004">
    <property type="protein sequence ID" value="MDR6967230.1"/>
    <property type="molecule type" value="Genomic_DNA"/>
</dbReference>
<dbReference type="PANTHER" id="PTHR46825">
    <property type="entry name" value="D-ALANYL-D-ALANINE-CARBOXYPEPTIDASE/ENDOPEPTIDASE AMPH"/>
    <property type="match status" value="1"/>
</dbReference>
<dbReference type="RefSeq" id="WP_310025257.1">
    <property type="nucleotide sequence ID" value="NZ_JAVDVI010000004.1"/>
</dbReference>
<feature type="domain" description="Beta-lactamase-related" evidence="1">
    <location>
        <begin position="155"/>
        <end position="451"/>
    </location>
</feature>
<gene>
    <name evidence="3" type="ORF">J2X31_001237</name>
</gene>